<keyword evidence="1" id="KW-0645">Protease</keyword>
<evidence type="ECO:0000259" key="15">
    <source>
        <dbReference type="PROSITE" id="PS50878"/>
    </source>
</evidence>
<dbReference type="GO" id="GO:0046872">
    <property type="term" value="F:metal ion binding"/>
    <property type="evidence" value="ECO:0007669"/>
    <property type="project" value="UniProtKB-KW"/>
</dbReference>
<dbReference type="Gene3D" id="3.30.70.270">
    <property type="match status" value="2"/>
</dbReference>
<evidence type="ECO:0000256" key="12">
    <source>
        <dbReference type="ARBA" id="ARBA00023268"/>
    </source>
</evidence>
<evidence type="ECO:0000256" key="10">
    <source>
        <dbReference type="ARBA" id="ARBA00023125"/>
    </source>
</evidence>
<dbReference type="CDD" id="cd01647">
    <property type="entry name" value="RT_LTR"/>
    <property type="match status" value="1"/>
</dbReference>
<evidence type="ECO:0000256" key="9">
    <source>
        <dbReference type="ARBA" id="ARBA00022932"/>
    </source>
</evidence>
<evidence type="ECO:0000256" key="11">
    <source>
        <dbReference type="ARBA" id="ARBA00023172"/>
    </source>
</evidence>
<keyword evidence="3" id="KW-0064">Aspartyl protease</keyword>
<dbReference type="Pfam" id="PF17919">
    <property type="entry name" value="RT_RNaseH_2"/>
    <property type="match status" value="1"/>
</dbReference>
<dbReference type="Gene3D" id="3.10.10.10">
    <property type="entry name" value="HIV Type 1 Reverse Transcriptase, subunit A, domain 1"/>
    <property type="match status" value="1"/>
</dbReference>
<dbReference type="PANTHER" id="PTHR37984:SF5">
    <property type="entry name" value="PROTEIN NYNRIN-LIKE"/>
    <property type="match status" value="1"/>
</dbReference>
<dbReference type="InterPro" id="IPR043128">
    <property type="entry name" value="Rev_trsase/Diguanyl_cyclase"/>
</dbReference>
<dbReference type="InterPro" id="IPR000477">
    <property type="entry name" value="RT_dom"/>
</dbReference>
<dbReference type="InterPro" id="IPR036397">
    <property type="entry name" value="RNaseH_sf"/>
</dbReference>
<reference evidence="17 18" key="1">
    <citation type="journal article" date="2019" name="Fungal Biol. Biotechnol.">
        <title>Draft genome sequence of fastidious pathogen Ceratobasidium theobromae, which causes vascular-streak dieback in Theobroma cacao.</title>
        <authorList>
            <person name="Ali S.S."/>
            <person name="Asman A."/>
            <person name="Shao J."/>
            <person name="Firmansyah A.P."/>
            <person name="Susilo A.W."/>
            <person name="Rosmana A."/>
            <person name="McMahon P."/>
            <person name="Junaid M."/>
            <person name="Guest D."/>
            <person name="Kheng T.Y."/>
            <person name="Meinhardt L.W."/>
            <person name="Bailey B.A."/>
        </authorList>
    </citation>
    <scope>NUCLEOTIDE SEQUENCE [LARGE SCALE GENOMIC DNA]</scope>
    <source>
        <strain evidence="17 18">CT2</strain>
    </source>
</reference>
<dbReference type="SUPFAM" id="SSF54160">
    <property type="entry name" value="Chromo domain-like"/>
    <property type="match status" value="1"/>
</dbReference>
<dbReference type="AlphaFoldDB" id="A0A5N5QKV4"/>
<keyword evidence="5" id="KW-0460">Magnesium</keyword>
<evidence type="ECO:0000256" key="7">
    <source>
        <dbReference type="ARBA" id="ARBA00022908"/>
    </source>
</evidence>
<evidence type="ECO:0000259" key="16">
    <source>
        <dbReference type="PROSITE" id="PS50994"/>
    </source>
</evidence>
<dbReference type="Gene3D" id="2.40.50.40">
    <property type="match status" value="1"/>
</dbReference>
<dbReference type="GO" id="GO:0006338">
    <property type="term" value="P:chromatin remodeling"/>
    <property type="evidence" value="ECO:0007669"/>
    <property type="project" value="UniProtKB-ARBA"/>
</dbReference>
<dbReference type="InterPro" id="IPR050951">
    <property type="entry name" value="Retrovirus_Pol_polyprotein"/>
</dbReference>
<keyword evidence="10" id="KW-0238">DNA-binding</keyword>
<keyword evidence="12" id="KW-0511">Multifunctional enzyme</keyword>
<name>A0A5N5QKV4_9AGAM</name>
<evidence type="ECO:0000256" key="8">
    <source>
        <dbReference type="ARBA" id="ARBA00022918"/>
    </source>
</evidence>
<dbReference type="OrthoDB" id="3341476at2759"/>
<accession>A0A5N5QKV4</accession>
<feature type="region of interest" description="Disordered" evidence="13">
    <location>
        <begin position="945"/>
        <end position="1005"/>
    </location>
</feature>
<dbReference type="InterPro" id="IPR001584">
    <property type="entry name" value="Integrase_cat-core"/>
</dbReference>
<proteinExistence type="predicted"/>
<dbReference type="Pfam" id="PF24626">
    <property type="entry name" value="SH3_Tf2-1"/>
    <property type="match status" value="1"/>
</dbReference>
<dbReference type="InterPro" id="IPR012337">
    <property type="entry name" value="RNaseH-like_sf"/>
</dbReference>
<dbReference type="PANTHER" id="PTHR37984">
    <property type="entry name" value="PROTEIN CBG26694"/>
    <property type="match status" value="1"/>
</dbReference>
<keyword evidence="9" id="KW-0548">Nucleotidyltransferase</keyword>
<dbReference type="Pfam" id="PF17921">
    <property type="entry name" value="Integrase_H2C2"/>
    <property type="match status" value="1"/>
</dbReference>
<keyword evidence="9" id="KW-0808">Transferase</keyword>
<keyword evidence="9" id="KW-0239">DNA-directed DNA polymerase</keyword>
<feature type="region of interest" description="Disordered" evidence="13">
    <location>
        <begin position="1022"/>
        <end position="1067"/>
    </location>
</feature>
<dbReference type="InterPro" id="IPR043502">
    <property type="entry name" value="DNA/RNA_pol_sf"/>
</dbReference>
<dbReference type="InterPro" id="IPR056924">
    <property type="entry name" value="SH3_Tf2-1"/>
</dbReference>
<dbReference type="GO" id="GO:0003964">
    <property type="term" value="F:RNA-directed DNA polymerase activity"/>
    <property type="evidence" value="ECO:0007669"/>
    <property type="project" value="UniProtKB-KW"/>
</dbReference>
<dbReference type="PROSITE" id="PS50878">
    <property type="entry name" value="RT_POL"/>
    <property type="match status" value="1"/>
</dbReference>
<dbReference type="GO" id="GO:0003887">
    <property type="term" value="F:DNA-directed DNA polymerase activity"/>
    <property type="evidence" value="ECO:0007669"/>
    <property type="project" value="UniProtKB-KW"/>
</dbReference>
<keyword evidence="6" id="KW-0694">RNA-binding</keyword>
<protein>
    <submittedName>
        <fullName evidence="17">Retrotransposable element Tf2</fullName>
    </submittedName>
</protein>
<dbReference type="InterPro" id="IPR041577">
    <property type="entry name" value="RT_RNaseH_2"/>
</dbReference>
<dbReference type="Gene3D" id="1.10.340.70">
    <property type="match status" value="1"/>
</dbReference>
<keyword evidence="18" id="KW-1185">Reference proteome</keyword>
<dbReference type="GO" id="GO:0005634">
    <property type="term" value="C:nucleus"/>
    <property type="evidence" value="ECO:0007669"/>
    <property type="project" value="UniProtKB-ARBA"/>
</dbReference>
<dbReference type="GO" id="GO:0015074">
    <property type="term" value="P:DNA integration"/>
    <property type="evidence" value="ECO:0007669"/>
    <property type="project" value="UniProtKB-KW"/>
</dbReference>
<evidence type="ECO:0000256" key="3">
    <source>
        <dbReference type="ARBA" id="ARBA00022750"/>
    </source>
</evidence>
<comment type="caution">
    <text evidence="17">The sequence shown here is derived from an EMBL/GenBank/DDBJ whole genome shotgun (WGS) entry which is preliminary data.</text>
</comment>
<evidence type="ECO:0000256" key="6">
    <source>
        <dbReference type="ARBA" id="ARBA00022884"/>
    </source>
</evidence>
<dbReference type="GO" id="GO:0006508">
    <property type="term" value="P:proteolysis"/>
    <property type="evidence" value="ECO:0007669"/>
    <property type="project" value="UniProtKB-KW"/>
</dbReference>
<dbReference type="FunFam" id="1.10.340.70:FF:000001">
    <property type="entry name" value="Retrovirus-related Pol polyprotein from transposon gypsy-like Protein"/>
    <property type="match status" value="1"/>
</dbReference>
<dbReference type="Pfam" id="PF00078">
    <property type="entry name" value="RVT_1"/>
    <property type="match status" value="1"/>
</dbReference>
<dbReference type="GO" id="GO:0003723">
    <property type="term" value="F:RNA binding"/>
    <property type="evidence" value="ECO:0007669"/>
    <property type="project" value="UniProtKB-KW"/>
</dbReference>
<keyword evidence="2" id="KW-0479">Metal-binding</keyword>
<evidence type="ECO:0000256" key="5">
    <source>
        <dbReference type="ARBA" id="ARBA00022842"/>
    </source>
</evidence>
<dbReference type="CDD" id="cd09274">
    <property type="entry name" value="RNase_HI_RT_Ty3"/>
    <property type="match status" value="1"/>
</dbReference>
<evidence type="ECO:0000256" key="4">
    <source>
        <dbReference type="ARBA" id="ARBA00022801"/>
    </source>
</evidence>
<feature type="domain" description="Chromo" evidence="14">
    <location>
        <begin position="843"/>
        <end position="903"/>
    </location>
</feature>
<evidence type="ECO:0000256" key="13">
    <source>
        <dbReference type="SAM" id="MobiDB-lite"/>
    </source>
</evidence>
<dbReference type="Proteomes" id="UP000383932">
    <property type="component" value="Unassembled WGS sequence"/>
</dbReference>
<feature type="domain" description="Integrase catalytic" evidence="16">
    <location>
        <begin position="566"/>
        <end position="648"/>
    </location>
</feature>
<dbReference type="SUPFAM" id="SSF56672">
    <property type="entry name" value="DNA/RNA polymerases"/>
    <property type="match status" value="1"/>
</dbReference>
<dbReference type="GO" id="GO:0006310">
    <property type="term" value="P:DNA recombination"/>
    <property type="evidence" value="ECO:0007669"/>
    <property type="project" value="UniProtKB-KW"/>
</dbReference>
<keyword evidence="7" id="KW-0229">DNA integration</keyword>
<keyword evidence="8" id="KW-0695">RNA-directed DNA polymerase</keyword>
<evidence type="ECO:0000259" key="14">
    <source>
        <dbReference type="PROSITE" id="PS50013"/>
    </source>
</evidence>
<evidence type="ECO:0000313" key="17">
    <source>
        <dbReference type="EMBL" id="KAB5592148.1"/>
    </source>
</evidence>
<dbReference type="SUPFAM" id="SSF53098">
    <property type="entry name" value="Ribonuclease H-like"/>
    <property type="match status" value="1"/>
</dbReference>
<dbReference type="PROSITE" id="PS50994">
    <property type="entry name" value="INTEGRASE"/>
    <property type="match status" value="1"/>
</dbReference>
<evidence type="ECO:0000256" key="1">
    <source>
        <dbReference type="ARBA" id="ARBA00022670"/>
    </source>
</evidence>
<dbReference type="InterPro" id="IPR016197">
    <property type="entry name" value="Chromo-like_dom_sf"/>
</dbReference>
<sequence length="1067" mass="122693">MSPAESKACQEYINNKLRDNKIQRSTSPIAAPAFFVKKSDGSLRLVIDYRKLNNITVSDQFPILRQDDLLEKLKNTKVFSKLDLRWGFNNVRIKKGDEWKTAFRTKEGLFEYKVMPFGLKNAPATFQRFMNELFADLLDDYVVVYIDNILIYSNNHEDHTRHVREVLKRLREAHLFCKESKCKFWVDSVVYIGIVISPDGISMDREKIEAIQQWKTPTSLKELQAFLGFCNFYRRFINKFSEIAKPLTNMTKKGKKWLWSQDAESAFLEMKRAICSAPVLQHPCEAEPYFLETNASGVAMGAILSQRQEDGYLHPVAFLSKRFNEAQMNYDTHDKELCAIVTAFDQWRYLLKGTGEPITMYMDHQNLEYWAKATRFNRRHARWYQTLASYNFHIVFRPGKMSSKPDILSRQSNHADSEPAEQIMIPAERFTGFNSEVLAEITDLIAEEQVSDENLSNLCEAVRNRDKLPPSVAKGYKDYDWKNGLLHYKGRVVVPQDQHIHNLILRESHDHPLTGHQGQARTLKMISRKYWWPNMTREVNRYVETCEQCQQSKGAKQSVSAKPLEVPNGPWEWITYDLIVKLPKSMGYNSILVVINCFSKMGHFLPCNESMSAETLAEIFIREVWKLHGTPRITMSDRGTTFTSNSAYHPKTDGQSERANQWLEGYLRSFGNARQDNWARWLPLAEFSYNNHINRSTKKAPFEIIYRRTLEWKDSGHQGDVIHANEWGERIHQVQDKARACLEMRWTSPEDRMDLSVGDRVMLLHTNIKTDRQSQKLDDKKLGPFSITRRISSHAFELDLPASLGIHPVFHISLLTKWQEAAKFGRPKPRPRIFILEKGEEEQEVQEILDWWEDEEGQLRYRVRWVGEGEEGDSWERAEKMADLRGIMRKFLKKFPTAPTPANWTGKPTKRKEYSKLVTVSRQPHSHPTHTYQATHHAENLLPLPVDNTKTDLHPPTQEAGAPTGLEQRNQSRVLAPELGSPELGRGQPSELGQGCTVPAGGIRGKVKKGLDEGEYRMGMGDGLHALKRQPEGGAVPESRMLETGSGPGDGGRHGPNQGLARNTPKV</sequence>
<evidence type="ECO:0000313" key="18">
    <source>
        <dbReference type="Proteomes" id="UP000383932"/>
    </source>
</evidence>
<organism evidence="17 18">
    <name type="scientific">Ceratobasidium theobromae</name>
    <dbReference type="NCBI Taxonomy" id="1582974"/>
    <lineage>
        <taxon>Eukaryota</taxon>
        <taxon>Fungi</taxon>
        <taxon>Dikarya</taxon>
        <taxon>Basidiomycota</taxon>
        <taxon>Agaricomycotina</taxon>
        <taxon>Agaricomycetes</taxon>
        <taxon>Cantharellales</taxon>
        <taxon>Ceratobasidiaceae</taxon>
        <taxon>Ceratobasidium</taxon>
    </lineage>
</organism>
<dbReference type="InterPro" id="IPR000953">
    <property type="entry name" value="Chromo/chromo_shadow_dom"/>
</dbReference>
<dbReference type="FunFam" id="3.30.70.270:FF:000020">
    <property type="entry name" value="Transposon Tf2-6 polyprotein-like Protein"/>
    <property type="match status" value="1"/>
</dbReference>
<dbReference type="EMBL" id="SSOP01000075">
    <property type="protein sequence ID" value="KAB5592148.1"/>
    <property type="molecule type" value="Genomic_DNA"/>
</dbReference>
<keyword evidence="11" id="KW-0233">DNA recombination</keyword>
<dbReference type="InterPro" id="IPR041588">
    <property type="entry name" value="Integrase_H2C2"/>
</dbReference>
<dbReference type="PROSITE" id="PS50013">
    <property type="entry name" value="CHROMO_2"/>
    <property type="match status" value="1"/>
</dbReference>
<dbReference type="Gene3D" id="3.30.420.10">
    <property type="entry name" value="Ribonuclease H-like superfamily/Ribonuclease H"/>
    <property type="match status" value="1"/>
</dbReference>
<feature type="domain" description="Reverse transcriptase" evidence="15">
    <location>
        <begin position="17"/>
        <end position="196"/>
    </location>
</feature>
<dbReference type="GO" id="GO:0003677">
    <property type="term" value="F:DNA binding"/>
    <property type="evidence" value="ECO:0007669"/>
    <property type="project" value="UniProtKB-KW"/>
</dbReference>
<gene>
    <name evidence="17" type="ORF">CTheo_4413</name>
</gene>
<dbReference type="GO" id="GO:0004190">
    <property type="term" value="F:aspartic-type endopeptidase activity"/>
    <property type="evidence" value="ECO:0007669"/>
    <property type="project" value="UniProtKB-KW"/>
</dbReference>
<evidence type="ECO:0000256" key="2">
    <source>
        <dbReference type="ARBA" id="ARBA00022723"/>
    </source>
</evidence>
<keyword evidence="4" id="KW-0378">Hydrolase</keyword>